<gene>
    <name evidence="1" type="ORF">MILVUS5_LOCUS20178</name>
</gene>
<protein>
    <submittedName>
        <fullName evidence="1">Uncharacterized protein</fullName>
    </submittedName>
</protein>
<reference evidence="1" key="1">
    <citation type="submission" date="2023-10" db="EMBL/GenBank/DDBJ databases">
        <authorList>
            <person name="Rodriguez Cubillos JULIANA M."/>
            <person name="De Vega J."/>
        </authorList>
    </citation>
    <scope>NUCLEOTIDE SEQUENCE</scope>
</reference>
<evidence type="ECO:0000313" key="2">
    <source>
        <dbReference type="Proteomes" id="UP001177021"/>
    </source>
</evidence>
<name>A0ACB0KAC6_TRIPR</name>
<proteinExistence type="predicted"/>
<keyword evidence="2" id="KW-1185">Reference proteome</keyword>
<organism evidence="1 2">
    <name type="scientific">Trifolium pratense</name>
    <name type="common">Red clover</name>
    <dbReference type="NCBI Taxonomy" id="57577"/>
    <lineage>
        <taxon>Eukaryota</taxon>
        <taxon>Viridiplantae</taxon>
        <taxon>Streptophyta</taxon>
        <taxon>Embryophyta</taxon>
        <taxon>Tracheophyta</taxon>
        <taxon>Spermatophyta</taxon>
        <taxon>Magnoliopsida</taxon>
        <taxon>eudicotyledons</taxon>
        <taxon>Gunneridae</taxon>
        <taxon>Pentapetalae</taxon>
        <taxon>rosids</taxon>
        <taxon>fabids</taxon>
        <taxon>Fabales</taxon>
        <taxon>Fabaceae</taxon>
        <taxon>Papilionoideae</taxon>
        <taxon>50 kb inversion clade</taxon>
        <taxon>NPAAA clade</taxon>
        <taxon>Hologalegina</taxon>
        <taxon>IRL clade</taxon>
        <taxon>Trifolieae</taxon>
        <taxon>Trifolium</taxon>
    </lineage>
</organism>
<accession>A0ACB0KAC6</accession>
<comment type="caution">
    <text evidence="1">The sequence shown here is derived from an EMBL/GenBank/DDBJ whole genome shotgun (WGS) entry which is preliminary data.</text>
</comment>
<sequence length="57" mass="6574">MTLSIAAHSLHIWKVIVRLRSDSPKLNLIFLNYETKVYIFLLSDLDRTTPDVSSLID</sequence>
<evidence type="ECO:0000313" key="1">
    <source>
        <dbReference type="EMBL" id="CAJ2652735.1"/>
    </source>
</evidence>
<dbReference type="Proteomes" id="UP001177021">
    <property type="component" value="Unassembled WGS sequence"/>
</dbReference>
<dbReference type="EMBL" id="CASHSV030000206">
    <property type="protein sequence ID" value="CAJ2652735.1"/>
    <property type="molecule type" value="Genomic_DNA"/>
</dbReference>